<dbReference type="OrthoDB" id="199847at2157"/>
<name>A0A8J8TNK9_9EURY</name>
<keyword evidence="3" id="KW-1185">Reference proteome</keyword>
<feature type="transmembrane region" description="Helical" evidence="1">
    <location>
        <begin position="48"/>
        <end position="69"/>
    </location>
</feature>
<proteinExistence type="predicted"/>
<organism evidence="2 3">
    <name type="scientific">Natronococcus pandeyae</name>
    <dbReference type="NCBI Taxonomy" id="2055836"/>
    <lineage>
        <taxon>Archaea</taxon>
        <taxon>Methanobacteriati</taxon>
        <taxon>Methanobacteriota</taxon>
        <taxon>Stenosarchaea group</taxon>
        <taxon>Halobacteria</taxon>
        <taxon>Halobacteriales</taxon>
        <taxon>Natrialbaceae</taxon>
        <taxon>Natronococcus</taxon>
    </lineage>
</organism>
<dbReference type="EMBL" id="PHNJ01000018">
    <property type="protein sequence ID" value="TYL36428.1"/>
    <property type="molecule type" value="Genomic_DNA"/>
</dbReference>
<reference evidence="2" key="1">
    <citation type="submission" date="2017-11" db="EMBL/GenBank/DDBJ databases">
        <authorList>
            <person name="Kajale S.C."/>
            <person name="Sharma A."/>
        </authorList>
    </citation>
    <scope>NUCLEOTIDE SEQUENCE</scope>
    <source>
        <strain evidence="2">LS1_42</strain>
    </source>
</reference>
<evidence type="ECO:0000313" key="2">
    <source>
        <dbReference type="EMBL" id="TYL36428.1"/>
    </source>
</evidence>
<keyword evidence="1" id="KW-0472">Membrane</keyword>
<comment type="caution">
    <text evidence="2">The sequence shown here is derived from an EMBL/GenBank/DDBJ whole genome shotgun (WGS) entry which is preliminary data.</text>
</comment>
<keyword evidence="1" id="KW-1133">Transmembrane helix</keyword>
<protein>
    <submittedName>
        <fullName evidence="2">Uncharacterized protein</fullName>
    </submittedName>
</protein>
<gene>
    <name evidence="2" type="ORF">CV102_22660</name>
</gene>
<dbReference type="AlphaFoldDB" id="A0A8J8TNK9"/>
<dbReference type="Proteomes" id="UP000766904">
    <property type="component" value="Unassembled WGS sequence"/>
</dbReference>
<sequence>MDALTHVFLPLTIAYVLRRDLFQQPQYLLLGLFGLVSDLDKPLGVPGLLHSLVTLVPICLILIVIDYWYRDDTTYGLLTSAFVLSHPVLDILEGVTVPLLYPLVATGVGFTYPMTVVFGPDAGALWFALEGPPVALEFGEPRLGHATDPDVTENTYGVIDGYGVASTLTFLFVYGGLEWQERRERGNESP</sequence>
<evidence type="ECO:0000313" key="3">
    <source>
        <dbReference type="Proteomes" id="UP000766904"/>
    </source>
</evidence>
<dbReference type="Pfam" id="PF04307">
    <property type="entry name" value="YdjM"/>
    <property type="match status" value="1"/>
</dbReference>
<dbReference type="RefSeq" id="WP_148860265.1">
    <property type="nucleotide sequence ID" value="NZ_PHNJ01000018.1"/>
</dbReference>
<keyword evidence="1" id="KW-0812">Transmembrane</keyword>
<dbReference type="InterPro" id="IPR007404">
    <property type="entry name" value="YdjM-like"/>
</dbReference>
<accession>A0A8J8TNK9</accession>
<evidence type="ECO:0000256" key="1">
    <source>
        <dbReference type="SAM" id="Phobius"/>
    </source>
</evidence>